<dbReference type="InterPro" id="IPR036396">
    <property type="entry name" value="Cyt_P450_sf"/>
</dbReference>
<evidence type="ECO:0000256" key="5">
    <source>
        <dbReference type="ARBA" id="ARBA00023002"/>
    </source>
</evidence>
<comment type="caution">
    <text evidence="10">The sequence shown here is derived from an EMBL/GenBank/DDBJ whole genome shotgun (WGS) entry which is preliminary data.</text>
</comment>
<dbReference type="InterPro" id="IPR002401">
    <property type="entry name" value="Cyt_P450_E_grp-I"/>
</dbReference>
<evidence type="ECO:0000256" key="3">
    <source>
        <dbReference type="ARBA" id="ARBA00022617"/>
    </source>
</evidence>
<dbReference type="InterPro" id="IPR001128">
    <property type="entry name" value="Cyt_P450"/>
</dbReference>
<keyword evidence="6 8" id="KW-0408">Iron</keyword>
<sequence length="518" mass="58928">MMKLAAQIRYHVYSNPRLAVSQLAAITTGMTLALIVCYCVYNLFLHPLRSFPGPKLWAMTRIPYTRNFFTGRGQWTVRELHARYGPFVRVAPDIVSVSHPDALNQLQGHRKGKPENPKDDVAYWQMKDNIVGANRQDHSRLRRVMSHGFSAQAMMEQQPMIQRYVDLLLQRLRENCHGGRNPLDVTQWYNWTTFDIVGDLAFGEPFDCLEQAKYHPWVSVIFESLLTMGNIGVLRRFEYVGRLLSRFLVPRALARKMQEHNALSAIKVEQRLGRQTDRPDLIGKMLSGSRKQGSEMSKDELVANAALLIIAGSETTAVLLSGATYLLGKHPHVLARLQEEIRSSFRSEEEIDFISTQKLPYLQAVLDESLRFYPPAVGALPRVIAPGGDHIVDRYVPGGTVVEILQWVLFHNPAYFHKPDEFHPERWLGDEGFKNDSLAGVTPFSVGPRNCIGKHLAYSEMRLIMARIVWNFDFALAPGMDDWYDRNWVYGPWIKPALGISFVPRAGKDTNKGDKPSI</sequence>
<feature type="transmembrane region" description="Helical" evidence="9">
    <location>
        <begin position="20"/>
        <end position="45"/>
    </location>
</feature>
<keyword evidence="3 8" id="KW-0349">Heme</keyword>
<evidence type="ECO:0000256" key="8">
    <source>
        <dbReference type="RuleBase" id="RU000461"/>
    </source>
</evidence>
<dbReference type="EMBL" id="JAQQWK010000006">
    <property type="protein sequence ID" value="KAK8038457.1"/>
    <property type="molecule type" value="Genomic_DNA"/>
</dbReference>
<keyword evidence="9" id="KW-0472">Membrane</keyword>
<organism evidence="10 11">
    <name type="scientific">Apiospora rasikravindrae</name>
    <dbReference type="NCBI Taxonomy" id="990691"/>
    <lineage>
        <taxon>Eukaryota</taxon>
        <taxon>Fungi</taxon>
        <taxon>Dikarya</taxon>
        <taxon>Ascomycota</taxon>
        <taxon>Pezizomycotina</taxon>
        <taxon>Sordariomycetes</taxon>
        <taxon>Xylariomycetidae</taxon>
        <taxon>Amphisphaeriales</taxon>
        <taxon>Apiosporaceae</taxon>
        <taxon>Apiospora</taxon>
    </lineage>
</organism>
<evidence type="ECO:0000256" key="9">
    <source>
        <dbReference type="SAM" id="Phobius"/>
    </source>
</evidence>
<reference evidence="10 11" key="1">
    <citation type="submission" date="2023-01" db="EMBL/GenBank/DDBJ databases">
        <title>Analysis of 21 Apiospora genomes using comparative genomics revels a genus with tremendous synthesis potential of carbohydrate active enzymes and secondary metabolites.</title>
        <authorList>
            <person name="Sorensen T."/>
        </authorList>
    </citation>
    <scope>NUCLEOTIDE SEQUENCE [LARGE SCALE GENOMIC DNA]</scope>
    <source>
        <strain evidence="10 11">CBS 33761</strain>
    </source>
</reference>
<accession>A0ABR1SVW7</accession>
<evidence type="ECO:0000256" key="2">
    <source>
        <dbReference type="ARBA" id="ARBA00010617"/>
    </source>
</evidence>
<evidence type="ECO:0000313" key="10">
    <source>
        <dbReference type="EMBL" id="KAK8038457.1"/>
    </source>
</evidence>
<dbReference type="Proteomes" id="UP001444661">
    <property type="component" value="Unassembled WGS sequence"/>
</dbReference>
<evidence type="ECO:0000256" key="7">
    <source>
        <dbReference type="ARBA" id="ARBA00023033"/>
    </source>
</evidence>
<keyword evidence="9" id="KW-0812">Transmembrane</keyword>
<keyword evidence="5 8" id="KW-0560">Oxidoreductase</keyword>
<evidence type="ECO:0000313" key="11">
    <source>
        <dbReference type="Proteomes" id="UP001444661"/>
    </source>
</evidence>
<keyword evidence="9" id="KW-1133">Transmembrane helix</keyword>
<proteinExistence type="inferred from homology"/>
<evidence type="ECO:0000256" key="4">
    <source>
        <dbReference type="ARBA" id="ARBA00022723"/>
    </source>
</evidence>
<keyword evidence="7 8" id="KW-0503">Monooxygenase</keyword>
<keyword evidence="11" id="KW-1185">Reference proteome</keyword>
<dbReference type="PANTHER" id="PTHR24305">
    <property type="entry name" value="CYTOCHROME P450"/>
    <property type="match status" value="1"/>
</dbReference>
<dbReference type="SUPFAM" id="SSF48264">
    <property type="entry name" value="Cytochrome P450"/>
    <property type="match status" value="1"/>
</dbReference>
<dbReference type="PROSITE" id="PS00086">
    <property type="entry name" value="CYTOCHROME_P450"/>
    <property type="match status" value="1"/>
</dbReference>
<name>A0ABR1SVW7_9PEZI</name>
<comment type="cofactor">
    <cofactor evidence="1">
        <name>heme</name>
        <dbReference type="ChEBI" id="CHEBI:30413"/>
    </cofactor>
</comment>
<dbReference type="InterPro" id="IPR017972">
    <property type="entry name" value="Cyt_P450_CS"/>
</dbReference>
<keyword evidence="4 8" id="KW-0479">Metal-binding</keyword>
<evidence type="ECO:0000256" key="6">
    <source>
        <dbReference type="ARBA" id="ARBA00023004"/>
    </source>
</evidence>
<dbReference type="InterPro" id="IPR050121">
    <property type="entry name" value="Cytochrome_P450_monoxygenase"/>
</dbReference>
<dbReference type="PANTHER" id="PTHR24305:SF230">
    <property type="entry name" value="P450, PUTATIVE (EUROFUNG)-RELATED"/>
    <property type="match status" value="1"/>
</dbReference>
<dbReference type="CDD" id="cd11058">
    <property type="entry name" value="CYP60B-like"/>
    <property type="match status" value="1"/>
</dbReference>
<gene>
    <name evidence="10" type="ORF">PG993_006868</name>
</gene>
<comment type="similarity">
    <text evidence="2 8">Belongs to the cytochrome P450 family.</text>
</comment>
<protein>
    <submittedName>
        <fullName evidence="10">Cytochrome P450</fullName>
    </submittedName>
</protein>
<dbReference type="Gene3D" id="1.10.630.10">
    <property type="entry name" value="Cytochrome P450"/>
    <property type="match status" value="1"/>
</dbReference>
<dbReference type="PRINTS" id="PR00385">
    <property type="entry name" value="P450"/>
</dbReference>
<evidence type="ECO:0000256" key="1">
    <source>
        <dbReference type="ARBA" id="ARBA00001971"/>
    </source>
</evidence>
<dbReference type="PRINTS" id="PR00463">
    <property type="entry name" value="EP450I"/>
</dbReference>
<dbReference type="Pfam" id="PF00067">
    <property type="entry name" value="p450"/>
    <property type="match status" value="1"/>
</dbReference>